<evidence type="ECO:0000256" key="3">
    <source>
        <dbReference type="SAM" id="MobiDB-lite"/>
    </source>
</evidence>
<evidence type="ECO:0000313" key="6">
    <source>
        <dbReference type="Proteomes" id="UP000054558"/>
    </source>
</evidence>
<feature type="domain" description="Kinesin motor" evidence="4">
    <location>
        <begin position="25"/>
        <end position="342"/>
    </location>
</feature>
<sequence length="555" mass="57008">MDPPSTSVGDLQGGPFRSGEGPEKKVRVAVRIRPLLPQDGPREDAGLAEAAGSDVPSCCVTVLEERGAGATAAQYRVDSCWGAGASGRAIFEWEVAPLVRASFCCGHPATIFTHGASGSGKSHTMQGTAGDPGVAPLAVEQLLRLAAAAGASSGLRVSFMEIYLDRCHDLLLPGAELPLLEDARGRVHLPGLTQVPVACAADFVALWAAGCAARHTAATGVNAASSRSHSVLSLTPAAPHAAQVTLIDLAGFEDNRRTGNEGQRMRESARINSSLFALHKVLVGLTSGQPHVAYRDSKLTRLLRSSLAGPGRALLLLCLAPGRSHASAAHASLALAGLTGQLRLPPPAAPSAPPPRLHQQPAPPSSLGRAAERLAALQAWQEAKGRTPRPPASPHRRTRTPHATSPPSAAPPEGPAVPADAAARLAHVEALLAHRCPATLTAQQQGTPLWPDGAGGTAREPHLGEAGARGAGVPRGSRDRGAAVLQHLPSGWASFVGRPALMGLHMTVQCSQSGHVLASPYTLSPARLGPPSPPCLLRSGVVHGDAFWACASAAG</sequence>
<dbReference type="GO" id="GO:0008017">
    <property type="term" value="F:microtubule binding"/>
    <property type="evidence" value="ECO:0000318"/>
    <property type="project" value="GO_Central"/>
</dbReference>
<dbReference type="InterPro" id="IPR027417">
    <property type="entry name" value="P-loop_NTPase"/>
</dbReference>
<keyword evidence="2" id="KW-0067">ATP-binding</keyword>
<dbReference type="GO" id="GO:0005737">
    <property type="term" value="C:cytoplasm"/>
    <property type="evidence" value="ECO:0000318"/>
    <property type="project" value="GO_Central"/>
</dbReference>
<dbReference type="OrthoDB" id="3176171at2759"/>
<dbReference type="PANTHER" id="PTHR47969">
    <property type="entry name" value="CHROMOSOME-ASSOCIATED KINESIN KIF4A-RELATED"/>
    <property type="match status" value="1"/>
</dbReference>
<feature type="region of interest" description="Disordered" evidence="3">
    <location>
        <begin position="444"/>
        <end position="478"/>
    </location>
</feature>
<feature type="region of interest" description="Disordered" evidence="3">
    <location>
        <begin position="344"/>
        <end position="369"/>
    </location>
</feature>
<dbReference type="AlphaFoldDB" id="A0A1Y1IL06"/>
<gene>
    <name evidence="5" type="ORF">KFL_006910055</name>
</gene>
<keyword evidence="1 2" id="KW-0505">Motor protein</keyword>
<dbReference type="GO" id="GO:0005874">
    <property type="term" value="C:microtubule"/>
    <property type="evidence" value="ECO:0000318"/>
    <property type="project" value="GO_Central"/>
</dbReference>
<keyword evidence="2" id="KW-0547">Nucleotide-binding</keyword>
<keyword evidence="6" id="KW-1185">Reference proteome</keyword>
<comment type="similarity">
    <text evidence="2">Belongs to the TRAFAC class myosin-kinesin ATPase superfamily. Kinesin family.</text>
</comment>
<dbReference type="InterPro" id="IPR027640">
    <property type="entry name" value="Kinesin-like_fam"/>
</dbReference>
<dbReference type="GO" id="GO:0007018">
    <property type="term" value="P:microtubule-based movement"/>
    <property type="evidence" value="ECO:0000318"/>
    <property type="project" value="GO_Central"/>
</dbReference>
<protein>
    <recommendedName>
        <fullName evidence="4">Kinesin motor domain-containing protein</fullName>
    </recommendedName>
</protein>
<accession>A0A1Y1IL06</accession>
<dbReference type="InterPro" id="IPR036961">
    <property type="entry name" value="Kinesin_motor_dom_sf"/>
</dbReference>
<evidence type="ECO:0000256" key="2">
    <source>
        <dbReference type="PROSITE-ProRule" id="PRU00283"/>
    </source>
</evidence>
<reference evidence="5 6" key="1">
    <citation type="journal article" date="2014" name="Nat. Commun.">
        <title>Klebsormidium flaccidum genome reveals primary factors for plant terrestrial adaptation.</title>
        <authorList>
            <person name="Hori K."/>
            <person name="Maruyama F."/>
            <person name="Fujisawa T."/>
            <person name="Togashi T."/>
            <person name="Yamamoto N."/>
            <person name="Seo M."/>
            <person name="Sato S."/>
            <person name="Yamada T."/>
            <person name="Mori H."/>
            <person name="Tajima N."/>
            <person name="Moriyama T."/>
            <person name="Ikeuchi M."/>
            <person name="Watanabe M."/>
            <person name="Wada H."/>
            <person name="Kobayashi K."/>
            <person name="Saito M."/>
            <person name="Masuda T."/>
            <person name="Sasaki-Sekimoto Y."/>
            <person name="Mashiguchi K."/>
            <person name="Awai K."/>
            <person name="Shimojima M."/>
            <person name="Masuda S."/>
            <person name="Iwai M."/>
            <person name="Nobusawa T."/>
            <person name="Narise T."/>
            <person name="Kondo S."/>
            <person name="Saito H."/>
            <person name="Sato R."/>
            <person name="Murakawa M."/>
            <person name="Ihara Y."/>
            <person name="Oshima-Yamada Y."/>
            <person name="Ohtaka K."/>
            <person name="Satoh M."/>
            <person name="Sonobe K."/>
            <person name="Ishii M."/>
            <person name="Ohtani R."/>
            <person name="Kanamori-Sato M."/>
            <person name="Honoki R."/>
            <person name="Miyazaki D."/>
            <person name="Mochizuki H."/>
            <person name="Umetsu J."/>
            <person name="Higashi K."/>
            <person name="Shibata D."/>
            <person name="Kamiya Y."/>
            <person name="Sato N."/>
            <person name="Nakamura Y."/>
            <person name="Tabata S."/>
            <person name="Ida S."/>
            <person name="Kurokawa K."/>
            <person name="Ohta H."/>
        </authorList>
    </citation>
    <scope>NUCLEOTIDE SEQUENCE [LARGE SCALE GENOMIC DNA]</scope>
    <source>
        <strain evidence="5 6">NIES-2285</strain>
    </source>
</reference>
<dbReference type="STRING" id="105231.A0A1Y1IL06"/>
<dbReference type="SUPFAM" id="SSF52540">
    <property type="entry name" value="P-loop containing nucleoside triphosphate hydrolases"/>
    <property type="match status" value="1"/>
</dbReference>
<feature type="region of interest" description="Disordered" evidence="3">
    <location>
        <begin position="1"/>
        <end position="25"/>
    </location>
</feature>
<organism evidence="5 6">
    <name type="scientific">Klebsormidium nitens</name>
    <name type="common">Green alga</name>
    <name type="synonym">Ulothrix nitens</name>
    <dbReference type="NCBI Taxonomy" id="105231"/>
    <lineage>
        <taxon>Eukaryota</taxon>
        <taxon>Viridiplantae</taxon>
        <taxon>Streptophyta</taxon>
        <taxon>Klebsormidiophyceae</taxon>
        <taxon>Klebsormidiales</taxon>
        <taxon>Klebsormidiaceae</taxon>
        <taxon>Klebsormidium</taxon>
    </lineage>
</organism>
<dbReference type="GO" id="GO:0003777">
    <property type="term" value="F:microtubule motor activity"/>
    <property type="evidence" value="ECO:0000318"/>
    <property type="project" value="GO_Central"/>
</dbReference>
<evidence type="ECO:0000259" key="4">
    <source>
        <dbReference type="PROSITE" id="PS50067"/>
    </source>
</evidence>
<dbReference type="GO" id="GO:0005871">
    <property type="term" value="C:kinesin complex"/>
    <property type="evidence" value="ECO:0000318"/>
    <property type="project" value="GO_Central"/>
</dbReference>
<feature type="binding site" evidence="2">
    <location>
        <begin position="115"/>
        <end position="122"/>
    </location>
    <ligand>
        <name>ATP</name>
        <dbReference type="ChEBI" id="CHEBI:30616"/>
    </ligand>
</feature>
<dbReference type="OMA" id="RLAPDKM"/>
<dbReference type="InterPro" id="IPR001752">
    <property type="entry name" value="Kinesin_motor_dom"/>
</dbReference>
<dbReference type="Proteomes" id="UP000054558">
    <property type="component" value="Unassembled WGS sequence"/>
</dbReference>
<dbReference type="PROSITE" id="PS50067">
    <property type="entry name" value="KINESIN_MOTOR_2"/>
    <property type="match status" value="1"/>
</dbReference>
<dbReference type="Gene3D" id="3.40.850.10">
    <property type="entry name" value="Kinesin motor domain"/>
    <property type="match status" value="1"/>
</dbReference>
<dbReference type="PANTHER" id="PTHR47969:SF9">
    <property type="entry name" value="KINESIN-LIKE PROTEIN"/>
    <property type="match status" value="1"/>
</dbReference>
<dbReference type="SMART" id="SM00129">
    <property type="entry name" value="KISc"/>
    <property type="match status" value="1"/>
</dbReference>
<proteinExistence type="inferred from homology"/>
<dbReference type="Pfam" id="PF00225">
    <property type="entry name" value="Kinesin"/>
    <property type="match status" value="1"/>
</dbReference>
<dbReference type="EMBL" id="DF237640">
    <property type="protein sequence ID" value="GAQ90842.1"/>
    <property type="molecule type" value="Genomic_DNA"/>
</dbReference>
<name>A0A1Y1IL06_KLENI</name>
<dbReference type="PRINTS" id="PR00380">
    <property type="entry name" value="KINESINHEAVY"/>
</dbReference>
<evidence type="ECO:0000256" key="1">
    <source>
        <dbReference type="ARBA" id="ARBA00023175"/>
    </source>
</evidence>
<evidence type="ECO:0000313" key="5">
    <source>
        <dbReference type="EMBL" id="GAQ90842.1"/>
    </source>
</evidence>
<feature type="region of interest" description="Disordered" evidence="3">
    <location>
        <begin position="381"/>
        <end position="417"/>
    </location>
</feature>
<feature type="compositionally biased region" description="Pro residues" evidence="3">
    <location>
        <begin position="344"/>
        <end position="364"/>
    </location>
</feature>
<dbReference type="GO" id="GO:0005524">
    <property type="term" value="F:ATP binding"/>
    <property type="evidence" value="ECO:0007669"/>
    <property type="project" value="UniProtKB-UniRule"/>
</dbReference>
<dbReference type="GO" id="GO:0016887">
    <property type="term" value="F:ATP hydrolysis activity"/>
    <property type="evidence" value="ECO:0000318"/>
    <property type="project" value="GO_Central"/>
</dbReference>